<feature type="region of interest" description="Disordered" evidence="6">
    <location>
        <begin position="312"/>
        <end position="352"/>
    </location>
</feature>
<keyword evidence="4 7" id="KW-0472">Membrane</keyword>
<dbReference type="GO" id="GO:0016020">
    <property type="term" value="C:membrane"/>
    <property type="evidence" value="ECO:0007669"/>
    <property type="project" value="UniProtKB-SubCell"/>
</dbReference>
<keyword evidence="3 7" id="KW-1133">Transmembrane helix</keyword>
<accession>A0AAD6D0G9</accession>
<name>A0AAD6D0G9_9EURO</name>
<keyword evidence="10" id="KW-1185">Reference proteome</keyword>
<dbReference type="InterPro" id="IPR049326">
    <property type="entry name" value="Rhodopsin_dom_fungi"/>
</dbReference>
<dbReference type="AlphaFoldDB" id="A0AAD6D0G9"/>
<dbReference type="Pfam" id="PF20684">
    <property type="entry name" value="Fung_rhodopsin"/>
    <property type="match status" value="1"/>
</dbReference>
<comment type="subcellular location">
    <subcellularLocation>
        <location evidence="1">Membrane</location>
        <topology evidence="1">Multi-pass membrane protein</topology>
    </subcellularLocation>
</comment>
<evidence type="ECO:0000259" key="8">
    <source>
        <dbReference type="Pfam" id="PF20684"/>
    </source>
</evidence>
<evidence type="ECO:0000313" key="9">
    <source>
        <dbReference type="EMBL" id="KAJ5546770.1"/>
    </source>
</evidence>
<evidence type="ECO:0000313" key="10">
    <source>
        <dbReference type="Proteomes" id="UP001220324"/>
    </source>
</evidence>
<feature type="transmembrane region" description="Helical" evidence="7">
    <location>
        <begin position="208"/>
        <end position="230"/>
    </location>
</feature>
<dbReference type="PANTHER" id="PTHR33048">
    <property type="entry name" value="PTH11-LIKE INTEGRAL MEMBRANE PROTEIN (AFU_ORTHOLOGUE AFUA_5G11245)"/>
    <property type="match status" value="1"/>
</dbReference>
<comment type="similarity">
    <text evidence="5">Belongs to the SAT4 family.</text>
</comment>
<evidence type="ECO:0000256" key="3">
    <source>
        <dbReference type="ARBA" id="ARBA00022989"/>
    </source>
</evidence>
<dbReference type="InterPro" id="IPR052337">
    <property type="entry name" value="SAT4-like"/>
</dbReference>
<dbReference type="EMBL" id="JAQIZZ010000003">
    <property type="protein sequence ID" value="KAJ5546770.1"/>
    <property type="molecule type" value="Genomic_DNA"/>
</dbReference>
<comment type="caution">
    <text evidence="9">The sequence shown here is derived from an EMBL/GenBank/DDBJ whole genome shotgun (WGS) entry which is preliminary data.</text>
</comment>
<feature type="domain" description="Rhodopsin" evidence="8">
    <location>
        <begin position="31"/>
        <end position="269"/>
    </location>
</feature>
<feature type="transmembrane region" description="Helical" evidence="7">
    <location>
        <begin position="126"/>
        <end position="149"/>
    </location>
</feature>
<gene>
    <name evidence="9" type="ORF">N7494_004355</name>
</gene>
<evidence type="ECO:0000256" key="6">
    <source>
        <dbReference type="SAM" id="MobiDB-lite"/>
    </source>
</evidence>
<dbReference type="PANTHER" id="PTHR33048:SF161">
    <property type="entry name" value="INTEGRAL MEMBRANE PROTEIN"/>
    <property type="match status" value="1"/>
</dbReference>
<sequence>MGNYGLSATDGRDIVIVMVVLGFLAILSTILRVVSRRMRGIKLGWDDNLMIIATCFVIASTMMVIMTVTKGGVGRHAKYVAASDQEFVLKVIIPCQILYGIGLAIVKTSIMILYYKLFGTKKSMRIAIYSTGAIVWAWAFSILIESLLLCQPVAFNWNQTIHGGKCGDRNAAFVVAGVLNMVTDFMVMSLPIPYIVKLQLPIGRKIGLLVTFLLGLFVSAISMVRVVSLMRINFADVTYSLPLPLMWSIIEEQLAIVASNLPLLRRVFSAIIPGSWIGSSNHESGWSNGQTPGRKSLSNHFAMTRMDIGVNNSQVTSGHTKHSSSVKETRWSDDGVDGQSDTDLASNGAPPGVFICQRTSEWSLTGRYSQSYNSRN</sequence>
<proteinExistence type="inferred from homology"/>
<reference evidence="9 10" key="1">
    <citation type="journal article" date="2023" name="IMA Fungus">
        <title>Comparative genomic study of the Penicillium genus elucidates a diverse pangenome and 15 lateral gene transfer events.</title>
        <authorList>
            <person name="Petersen C."/>
            <person name="Sorensen T."/>
            <person name="Nielsen M.R."/>
            <person name="Sondergaard T.E."/>
            <person name="Sorensen J.L."/>
            <person name="Fitzpatrick D.A."/>
            <person name="Frisvad J.C."/>
            <person name="Nielsen K.L."/>
        </authorList>
    </citation>
    <scope>NUCLEOTIDE SEQUENCE [LARGE SCALE GENOMIC DNA]</scope>
    <source>
        <strain evidence="9 10">IBT 35679</strain>
    </source>
</reference>
<evidence type="ECO:0000256" key="4">
    <source>
        <dbReference type="ARBA" id="ARBA00023136"/>
    </source>
</evidence>
<feature type="transmembrane region" description="Helical" evidence="7">
    <location>
        <begin position="171"/>
        <end position="196"/>
    </location>
</feature>
<evidence type="ECO:0000256" key="2">
    <source>
        <dbReference type="ARBA" id="ARBA00022692"/>
    </source>
</evidence>
<feature type="transmembrane region" description="Helical" evidence="7">
    <location>
        <begin position="87"/>
        <end position="114"/>
    </location>
</feature>
<keyword evidence="2 7" id="KW-0812">Transmembrane</keyword>
<evidence type="ECO:0000256" key="7">
    <source>
        <dbReference type="SAM" id="Phobius"/>
    </source>
</evidence>
<evidence type="ECO:0000256" key="1">
    <source>
        <dbReference type="ARBA" id="ARBA00004141"/>
    </source>
</evidence>
<protein>
    <recommendedName>
        <fullName evidence="8">Rhodopsin domain-containing protein</fullName>
    </recommendedName>
</protein>
<evidence type="ECO:0000256" key="5">
    <source>
        <dbReference type="ARBA" id="ARBA00038359"/>
    </source>
</evidence>
<organism evidence="9 10">
    <name type="scientific">Penicillium frequentans</name>
    <dbReference type="NCBI Taxonomy" id="3151616"/>
    <lineage>
        <taxon>Eukaryota</taxon>
        <taxon>Fungi</taxon>
        <taxon>Dikarya</taxon>
        <taxon>Ascomycota</taxon>
        <taxon>Pezizomycotina</taxon>
        <taxon>Eurotiomycetes</taxon>
        <taxon>Eurotiomycetidae</taxon>
        <taxon>Eurotiales</taxon>
        <taxon>Aspergillaceae</taxon>
        <taxon>Penicillium</taxon>
    </lineage>
</organism>
<dbReference type="Proteomes" id="UP001220324">
    <property type="component" value="Unassembled WGS sequence"/>
</dbReference>
<feature type="transmembrane region" description="Helical" evidence="7">
    <location>
        <begin position="47"/>
        <end position="67"/>
    </location>
</feature>
<feature type="transmembrane region" description="Helical" evidence="7">
    <location>
        <begin position="14"/>
        <end position="35"/>
    </location>
</feature>